<evidence type="ECO:0000313" key="2">
    <source>
        <dbReference type="EMBL" id="TCS98903.1"/>
    </source>
</evidence>
<accession>A0A4R3LFN6</accession>
<evidence type="ECO:0008006" key="4">
    <source>
        <dbReference type="Google" id="ProtNLM"/>
    </source>
</evidence>
<proteinExistence type="predicted"/>
<feature type="transmembrane region" description="Helical" evidence="1">
    <location>
        <begin position="414"/>
        <end position="432"/>
    </location>
</feature>
<feature type="transmembrane region" description="Helical" evidence="1">
    <location>
        <begin position="100"/>
        <end position="117"/>
    </location>
</feature>
<gene>
    <name evidence="2" type="ORF">EDC25_107100</name>
</gene>
<feature type="transmembrane region" description="Helical" evidence="1">
    <location>
        <begin position="354"/>
        <end position="378"/>
    </location>
</feature>
<dbReference type="AlphaFoldDB" id="A0A4R3LFN6"/>
<evidence type="ECO:0000256" key="1">
    <source>
        <dbReference type="SAM" id="Phobius"/>
    </source>
</evidence>
<protein>
    <recommendedName>
        <fullName evidence="4">Dolichyl-phosphate-mannose-protein mannosyltransferase</fullName>
    </recommendedName>
</protein>
<feature type="transmembrane region" description="Helical" evidence="1">
    <location>
        <begin position="12"/>
        <end position="31"/>
    </location>
</feature>
<feature type="transmembrane region" description="Helical" evidence="1">
    <location>
        <begin position="66"/>
        <end position="88"/>
    </location>
</feature>
<evidence type="ECO:0000313" key="3">
    <source>
        <dbReference type="Proteomes" id="UP000294599"/>
    </source>
</evidence>
<feature type="transmembrane region" description="Helical" evidence="1">
    <location>
        <begin position="385"/>
        <end position="408"/>
    </location>
</feature>
<keyword evidence="3" id="KW-1185">Reference proteome</keyword>
<keyword evidence="1" id="KW-1133">Transmembrane helix</keyword>
<dbReference type="EMBL" id="SMAF01000007">
    <property type="protein sequence ID" value="TCS98903.1"/>
    <property type="molecule type" value="Genomic_DNA"/>
</dbReference>
<keyword evidence="1" id="KW-0472">Membrane</keyword>
<dbReference type="Proteomes" id="UP000294599">
    <property type="component" value="Unassembled WGS sequence"/>
</dbReference>
<reference evidence="2 3" key="1">
    <citation type="submission" date="2019-03" db="EMBL/GenBank/DDBJ databases">
        <title>Genomic Encyclopedia of Type Strains, Phase IV (KMG-IV): sequencing the most valuable type-strain genomes for metagenomic binning, comparative biology and taxonomic classification.</title>
        <authorList>
            <person name="Goeker M."/>
        </authorList>
    </citation>
    <scope>NUCLEOTIDE SEQUENCE [LARGE SCALE GENOMIC DNA]</scope>
    <source>
        <strain evidence="2 3">DSM 21944</strain>
    </source>
</reference>
<dbReference type="RefSeq" id="WP_123521372.1">
    <property type="nucleotide sequence ID" value="NZ_JBHLWF010000032.1"/>
</dbReference>
<sequence length="454" mass="50317">MTSAHATRSHAAWWAALAGFAVTLLLFHPGWLSVDSAVQLWHARTGAYTSDHPVAMAMLWSWIDPWWPGSGGLFVLFAAGYWSALAWLAFELFRGARAQLLTVLLIGLWPANLGMVAHLWKDIPTAFFALWACALLLRERRRPSRRLRWLVPMVLLGACLFRHNALPFVLPLLWYWSGRWPRLHGSPVQRTVATLAVTAVIAVVAALPNKLPAVTERAVWPLLQTCDLAALSVRTGQMLIPRSMQEQPLQVDELRAVLKPYALITAFETRKLVIATFQDLTAQQRADLDRAWWSAWRDHPGEFLRHRAQMTGLLLGLRQSQMPLSLTIAPGRVAAPVGPAVEAAWPWDAAVMRAFSVLATTPLFAAWPYLLAGIALVLSSLRRPVHALFLPVMVSAMCFAAPLPLLAASAEYRYLFWPVLAVMVAAALRLAGPDAPERPRRPDIGAYLPQGGPH</sequence>
<feature type="transmembrane region" description="Helical" evidence="1">
    <location>
        <begin position="123"/>
        <end position="138"/>
    </location>
</feature>
<feature type="transmembrane region" description="Helical" evidence="1">
    <location>
        <begin position="150"/>
        <end position="176"/>
    </location>
</feature>
<feature type="transmembrane region" description="Helical" evidence="1">
    <location>
        <begin position="188"/>
        <end position="207"/>
    </location>
</feature>
<name>A0A4R3LFN6_9GAMM</name>
<comment type="caution">
    <text evidence="2">The sequence shown here is derived from an EMBL/GenBank/DDBJ whole genome shotgun (WGS) entry which is preliminary data.</text>
</comment>
<organism evidence="2 3">
    <name type="scientific">Pseudofulvimonas gallinarii</name>
    <dbReference type="NCBI Taxonomy" id="634155"/>
    <lineage>
        <taxon>Bacteria</taxon>
        <taxon>Pseudomonadati</taxon>
        <taxon>Pseudomonadota</taxon>
        <taxon>Gammaproteobacteria</taxon>
        <taxon>Lysobacterales</taxon>
        <taxon>Rhodanobacteraceae</taxon>
        <taxon>Pseudofulvimonas</taxon>
    </lineage>
</organism>
<keyword evidence="1" id="KW-0812">Transmembrane</keyword>